<name>A0A6C2YRB6_9BACT</name>
<evidence type="ECO:0000256" key="6">
    <source>
        <dbReference type="ARBA" id="ARBA00023274"/>
    </source>
</evidence>
<feature type="compositionally biased region" description="Basic residues" evidence="9">
    <location>
        <begin position="1"/>
        <end position="19"/>
    </location>
</feature>
<dbReference type="GO" id="GO:0003735">
    <property type="term" value="F:structural constituent of ribosome"/>
    <property type="evidence" value="ECO:0007669"/>
    <property type="project" value="InterPro"/>
</dbReference>
<keyword evidence="11" id="KW-1185">Reference proteome</keyword>
<evidence type="ECO:0000313" key="11">
    <source>
        <dbReference type="Proteomes" id="UP000464378"/>
    </source>
</evidence>
<evidence type="ECO:0000256" key="8">
    <source>
        <dbReference type="HAMAP-Rule" id="MF_00500"/>
    </source>
</evidence>
<evidence type="ECO:0000313" key="10">
    <source>
        <dbReference type="EMBL" id="VIP03653.1"/>
    </source>
</evidence>
<organism evidence="10">
    <name type="scientific">Tuwongella immobilis</name>
    <dbReference type="NCBI Taxonomy" id="692036"/>
    <lineage>
        <taxon>Bacteria</taxon>
        <taxon>Pseudomonadati</taxon>
        <taxon>Planctomycetota</taxon>
        <taxon>Planctomycetia</taxon>
        <taxon>Gemmatales</taxon>
        <taxon>Gemmataceae</taxon>
        <taxon>Tuwongella</taxon>
    </lineage>
</organism>
<feature type="region of interest" description="Disordered" evidence="9">
    <location>
        <begin position="1"/>
        <end position="22"/>
    </location>
</feature>
<dbReference type="PANTHER" id="PTHR33398">
    <property type="entry name" value="30S RIBOSOMAL PROTEIN S20"/>
    <property type="match status" value="1"/>
</dbReference>
<dbReference type="GO" id="GO:0006412">
    <property type="term" value="P:translation"/>
    <property type="evidence" value="ECO:0007669"/>
    <property type="project" value="UniProtKB-UniRule"/>
</dbReference>
<protein>
    <recommendedName>
        <fullName evidence="7 8">Small ribosomal subunit protein bS20</fullName>
    </recommendedName>
</protein>
<dbReference type="GO" id="GO:0015935">
    <property type="term" value="C:small ribosomal subunit"/>
    <property type="evidence" value="ECO:0007669"/>
    <property type="project" value="TreeGrafter"/>
</dbReference>
<keyword evidence="3 8" id="KW-0699">rRNA-binding</keyword>
<dbReference type="InParanoid" id="A0A6C2YRB6"/>
<dbReference type="EMBL" id="LR593887">
    <property type="protein sequence ID" value="VTS04674.1"/>
    <property type="molecule type" value="Genomic_DNA"/>
</dbReference>
<evidence type="ECO:0000256" key="7">
    <source>
        <dbReference type="ARBA" id="ARBA00035136"/>
    </source>
</evidence>
<keyword evidence="5 8" id="KW-0689">Ribosomal protein</keyword>
<dbReference type="PANTHER" id="PTHR33398:SF1">
    <property type="entry name" value="SMALL RIBOSOMAL SUBUNIT PROTEIN BS20C"/>
    <property type="match status" value="1"/>
</dbReference>
<dbReference type="SUPFAM" id="SSF46992">
    <property type="entry name" value="Ribosomal protein S20"/>
    <property type="match status" value="1"/>
</dbReference>
<dbReference type="InterPro" id="IPR002583">
    <property type="entry name" value="Ribosomal_bS20"/>
</dbReference>
<comment type="function">
    <text evidence="1 8">Binds directly to 16S ribosomal RNA.</text>
</comment>
<dbReference type="AlphaFoldDB" id="A0A6C2YRB6"/>
<gene>
    <name evidence="8" type="primary">rpsT</name>
    <name evidence="10" type="ORF">GMBLW1_03070</name>
</gene>
<evidence type="ECO:0000256" key="9">
    <source>
        <dbReference type="SAM" id="MobiDB-lite"/>
    </source>
</evidence>
<dbReference type="NCBIfam" id="TIGR00029">
    <property type="entry name" value="S20"/>
    <property type="match status" value="1"/>
</dbReference>
<proteinExistence type="inferred from homology"/>
<dbReference type="Pfam" id="PF01649">
    <property type="entry name" value="Ribosomal_S20p"/>
    <property type="match status" value="1"/>
</dbReference>
<dbReference type="EMBL" id="LR586016">
    <property type="protein sequence ID" value="VIP03653.1"/>
    <property type="molecule type" value="Genomic_DNA"/>
</dbReference>
<dbReference type="InterPro" id="IPR036510">
    <property type="entry name" value="Ribosomal_bS20_sf"/>
</dbReference>
<evidence type="ECO:0000256" key="3">
    <source>
        <dbReference type="ARBA" id="ARBA00022730"/>
    </source>
</evidence>
<evidence type="ECO:0000256" key="2">
    <source>
        <dbReference type="ARBA" id="ARBA00007634"/>
    </source>
</evidence>
<evidence type="ECO:0000256" key="5">
    <source>
        <dbReference type="ARBA" id="ARBA00022980"/>
    </source>
</evidence>
<dbReference type="Gene3D" id="1.20.58.110">
    <property type="entry name" value="Ribosomal protein S20"/>
    <property type="match status" value="1"/>
</dbReference>
<keyword evidence="4 8" id="KW-0694">RNA-binding</keyword>
<reference evidence="10" key="1">
    <citation type="submission" date="2019-04" db="EMBL/GenBank/DDBJ databases">
        <authorList>
            <consortium name="Science for Life Laboratories"/>
        </authorList>
    </citation>
    <scope>NUCLEOTIDE SEQUENCE</scope>
    <source>
        <strain evidence="10">MBLW1</strain>
    </source>
</reference>
<dbReference type="Proteomes" id="UP000464378">
    <property type="component" value="Chromosome"/>
</dbReference>
<keyword evidence="6 8" id="KW-0687">Ribonucleoprotein</keyword>
<comment type="similarity">
    <text evidence="2 8">Belongs to the bacterial ribosomal protein bS20 family.</text>
</comment>
<dbReference type="GO" id="GO:0070181">
    <property type="term" value="F:small ribosomal subunit rRNA binding"/>
    <property type="evidence" value="ECO:0007669"/>
    <property type="project" value="TreeGrafter"/>
</dbReference>
<evidence type="ECO:0000256" key="4">
    <source>
        <dbReference type="ARBA" id="ARBA00022884"/>
    </source>
</evidence>
<evidence type="ECO:0000256" key="1">
    <source>
        <dbReference type="ARBA" id="ARBA00003134"/>
    </source>
</evidence>
<sequence>MPHTRSSKKALRKNIKRRDHNREIKKELKLQVKAFLAALKTGTAEQAQQEFNKVAKKLDKAGARRTLHPNTASRKKGRLAIRLAAKLNPPAAPAN</sequence>
<dbReference type="RefSeq" id="WP_162658822.1">
    <property type="nucleotide sequence ID" value="NZ_LR593887.1"/>
</dbReference>
<dbReference type="KEGG" id="tim:GMBLW1_03070"/>
<dbReference type="HAMAP" id="MF_00500">
    <property type="entry name" value="Ribosomal_bS20"/>
    <property type="match status" value="1"/>
</dbReference>
<accession>A0A6C2YRB6</accession>